<sequence length="559" mass="63797">MDVKRIVLFSSLAVVAYLLIIQWNKDYQQQDVQVQAPQVQQQASVTSEDEDAVLELDDPTAPVLAAPARQTTTSSGLISVRTDTLDIRINPRGGDLVYAALLRHKTRVNSDNPFVLLQDDDIRHYVVQSDISGLGNQQRIQLQPEQVSYQLEEGQNNLQVRMTGEVDGIELTKVFTFTRGSHLIQVDYEINNQSDRSVTSSFIGLVKRDSSPDPSQGEFLGMSAYLGGAFSTDEKRYEKVSFRDIQRQNFQAHSMGGWAAMLQHYFLAAWIPPQDQMSFFSTRTDRNGNNIVGFRGAEHQIHPGETAIISASTFVGPKVQSEMKQVAPHLDLTVDYGWLWFIAQPLFWLLDWFYGFVGNWGVAIILVTVVIKLVFYKLSATAYRSMANMRRVAPKLQKIKEDAGDDRQKLSQAMMELYRKEKINPMGGCLPILVQMPVFIALYWMLLESVELRHAPFMLWIADLSMKDPYFVLPILMGVSMYLQQLLNPTPPDPMQAKIMKMLPVIFTFFFLFFPAGLVLYWLVNNILSILQQWYITRKIEAEDRQREKEKEKEKAAKA</sequence>
<evidence type="ECO:0000256" key="9">
    <source>
        <dbReference type="ARBA" id="ARBA00023136"/>
    </source>
</evidence>
<accession>A0A1K1WR81</accession>
<reference evidence="16 17" key="1">
    <citation type="submission" date="2016-11" db="EMBL/GenBank/DDBJ databases">
        <authorList>
            <person name="Jaros S."/>
            <person name="Januszkiewicz K."/>
            <person name="Wedrychowicz H."/>
        </authorList>
    </citation>
    <scope>NUCLEOTIDE SEQUENCE [LARGE SCALE GENOMIC DNA]</scope>
    <source>
        <strain evidence="16 17">DSM 21637</strain>
    </source>
</reference>
<keyword evidence="4 13" id="KW-0813">Transport</keyword>
<dbReference type="CDD" id="cd20070">
    <property type="entry name" value="5TM_YidC_Alb3"/>
    <property type="match status" value="1"/>
</dbReference>
<dbReference type="GO" id="GO:0032977">
    <property type="term" value="F:membrane insertase activity"/>
    <property type="evidence" value="ECO:0007669"/>
    <property type="project" value="InterPro"/>
</dbReference>
<evidence type="ECO:0000313" key="17">
    <source>
        <dbReference type="Proteomes" id="UP000182350"/>
    </source>
</evidence>
<dbReference type="PANTHER" id="PTHR12428">
    <property type="entry name" value="OXA1"/>
    <property type="match status" value="1"/>
</dbReference>
<dbReference type="InterPro" id="IPR019998">
    <property type="entry name" value="Membr_insert_YidC"/>
</dbReference>
<dbReference type="GO" id="GO:0051205">
    <property type="term" value="P:protein insertion into membrane"/>
    <property type="evidence" value="ECO:0007669"/>
    <property type="project" value="TreeGrafter"/>
</dbReference>
<keyword evidence="7 13" id="KW-0653">Protein transport</keyword>
<comment type="similarity">
    <text evidence="2 13">Belongs to the OXA1/ALB3/YidC family. Type 1 subfamily.</text>
</comment>
<evidence type="ECO:0000256" key="4">
    <source>
        <dbReference type="ARBA" id="ARBA00022448"/>
    </source>
</evidence>
<gene>
    <name evidence="13" type="primary">yidC</name>
    <name evidence="16" type="ORF">SAMN02745752_01522</name>
</gene>
<dbReference type="InterPro" id="IPR028053">
    <property type="entry name" value="Membr_insert_YidC_N"/>
</dbReference>
<feature type="domain" description="Membrane insertase YidC/Oxa/ALB C-terminal" evidence="14">
    <location>
        <begin position="360"/>
        <end position="538"/>
    </location>
</feature>
<dbReference type="EMBL" id="FPJW01000004">
    <property type="protein sequence ID" value="SFX39914.1"/>
    <property type="molecule type" value="Genomic_DNA"/>
</dbReference>
<dbReference type="OrthoDB" id="9780552at2"/>
<dbReference type="Proteomes" id="UP000182350">
    <property type="component" value="Unassembled WGS sequence"/>
</dbReference>
<evidence type="ECO:0000256" key="2">
    <source>
        <dbReference type="ARBA" id="ARBA00010527"/>
    </source>
</evidence>
<dbReference type="HAMAP" id="MF_01810">
    <property type="entry name" value="YidC_type1"/>
    <property type="match status" value="1"/>
</dbReference>
<protein>
    <recommendedName>
        <fullName evidence="3 13">Membrane protein insertase YidC</fullName>
    </recommendedName>
    <alternativeName>
        <fullName evidence="12 13">Foldase YidC</fullName>
    </alternativeName>
    <alternativeName>
        <fullName evidence="11 13">Membrane integrase YidC</fullName>
    </alternativeName>
    <alternativeName>
        <fullName evidence="13">Membrane protein YidC</fullName>
    </alternativeName>
</protein>
<dbReference type="InterPro" id="IPR038221">
    <property type="entry name" value="YidC_periplasmic_sf"/>
</dbReference>
<dbReference type="GO" id="GO:0015031">
    <property type="term" value="P:protein transport"/>
    <property type="evidence" value="ECO:0007669"/>
    <property type="project" value="UniProtKB-KW"/>
</dbReference>
<dbReference type="Gene3D" id="2.70.98.90">
    <property type="match status" value="1"/>
</dbReference>
<dbReference type="Pfam" id="PF14849">
    <property type="entry name" value="YidC_periplas"/>
    <property type="match status" value="1"/>
</dbReference>
<evidence type="ECO:0000256" key="1">
    <source>
        <dbReference type="ARBA" id="ARBA00004429"/>
    </source>
</evidence>
<keyword evidence="9 13" id="KW-0472">Membrane</keyword>
<keyword evidence="6 13" id="KW-0812">Transmembrane</keyword>
<keyword evidence="17" id="KW-1185">Reference proteome</keyword>
<proteinExistence type="inferred from homology"/>
<comment type="subunit">
    <text evidence="13">Interacts with the Sec translocase complex via SecD. Specifically interacts with transmembrane segments of nascent integral membrane proteins during membrane integration.</text>
</comment>
<dbReference type="PANTHER" id="PTHR12428:SF65">
    <property type="entry name" value="CYTOCHROME C OXIDASE ASSEMBLY PROTEIN COX18, MITOCHONDRIAL"/>
    <property type="match status" value="1"/>
</dbReference>
<dbReference type="NCBIfam" id="NF002353">
    <property type="entry name" value="PRK01318.1-4"/>
    <property type="match status" value="1"/>
</dbReference>
<dbReference type="RefSeq" id="WP_072325757.1">
    <property type="nucleotide sequence ID" value="NZ_FPJW01000004.1"/>
</dbReference>
<evidence type="ECO:0000256" key="12">
    <source>
        <dbReference type="ARBA" id="ARBA00033342"/>
    </source>
</evidence>
<evidence type="ECO:0000256" key="5">
    <source>
        <dbReference type="ARBA" id="ARBA00022475"/>
    </source>
</evidence>
<evidence type="ECO:0000256" key="10">
    <source>
        <dbReference type="ARBA" id="ARBA00023186"/>
    </source>
</evidence>
<dbReference type="Pfam" id="PF02096">
    <property type="entry name" value="60KD_IMP"/>
    <property type="match status" value="1"/>
</dbReference>
<keyword evidence="10 13" id="KW-0143">Chaperone</keyword>
<evidence type="ECO:0000259" key="14">
    <source>
        <dbReference type="Pfam" id="PF02096"/>
    </source>
</evidence>
<feature type="transmembrane region" description="Helical" evidence="13">
    <location>
        <begin position="423"/>
        <end position="445"/>
    </location>
</feature>
<comment type="function">
    <text evidence="13">Required for the insertion and/or proper folding and/or complex formation of integral membrane proteins into the membrane. Involved in integration of membrane proteins that insert both dependently and independently of the Sec translocase complex, as well as at least some lipoproteins. Aids folding of multispanning membrane proteins.</text>
</comment>
<dbReference type="PRINTS" id="PR01900">
    <property type="entry name" value="YIDCPROTEIN"/>
</dbReference>
<evidence type="ECO:0000256" key="11">
    <source>
        <dbReference type="ARBA" id="ARBA00033245"/>
    </source>
</evidence>
<feature type="transmembrane region" description="Helical" evidence="13">
    <location>
        <begin position="6"/>
        <end position="23"/>
    </location>
</feature>
<keyword evidence="8 13" id="KW-1133">Transmembrane helix</keyword>
<evidence type="ECO:0000256" key="6">
    <source>
        <dbReference type="ARBA" id="ARBA00022692"/>
    </source>
</evidence>
<evidence type="ECO:0000256" key="8">
    <source>
        <dbReference type="ARBA" id="ARBA00022989"/>
    </source>
</evidence>
<dbReference type="CDD" id="cd19961">
    <property type="entry name" value="EcYidC-like_peri"/>
    <property type="match status" value="1"/>
</dbReference>
<dbReference type="PRINTS" id="PR00701">
    <property type="entry name" value="60KDINNERMP"/>
</dbReference>
<comment type="subcellular location">
    <subcellularLocation>
        <location evidence="1">Cell inner membrane</location>
        <topology evidence="1">Multi-pass membrane protein</topology>
    </subcellularLocation>
    <subcellularLocation>
        <location evidence="13">Cell membrane</location>
        <topology evidence="13">Multi-pass membrane protein</topology>
    </subcellularLocation>
</comment>
<evidence type="ECO:0000256" key="3">
    <source>
        <dbReference type="ARBA" id="ARBA00015325"/>
    </source>
</evidence>
<evidence type="ECO:0000256" key="13">
    <source>
        <dbReference type="HAMAP-Rule" id="MF_01810"/>
    </source>
</evidence>
<dbReference type="NCBIfam" id="TIGR03592">
    <property type="entry name" value="yidC_oxa1_cterm"/>
    <property type="match status" value="1"/>
</dbReference>
<dbReference type="InterPro" id="IPR001708">
    <property type="entry name" value="YidC/ALB3/OXA1/COX18"/>
</dbReference>
<feature type="domain" description="Membrane insertase YidC N-terminal" evidence="15">
    <location>
        <begin position="78"/>
        <end position="349"/>
    </location>
</feature>
<feature type="transmembrane region" description="Helical" evidence="13">
    <location>
        <begin position="356"/>
        <end position="376"/>
    </location>
</feature>
<evidence type="ECO:0000256" key="7">
    <source>
        <dbReference type="ARBA" id="ARBA00022927"/>
    </source>
</evidence>
<evidence type="ECO:0000313" key="16">
    <source>
        <dbReference type="EMBL" id="SFX39914.1"/>
    </source>
</evidence>
<evidence type="ECO:0000259" key="15">
    <source>
        <dbReference type="Pfam" id="PF14849"/>
    </source>
</evidence>
<dbReference type="STRING" id="1122209.SAMN02745752_01522"/>
<dbReference type="AlphaFoldDB" id="A0A1K1WR81"/>
<keyword evidence="5 13" id="KW-1003">Cell membrane</keyword>
<dbReference type="NCBIfam" id="TIGR03593">
    <property type="entry name" value="yidC_nterm"/>
    <property type="match status" value="1"/>
</dbReference>
<feature type="transmembrane region" description="Helical" evidence="13">
    <location>
        <begin position="503"/>
        <end position="524"/>
    </location>
</feature>
<organism evidence="16 17">
    <name type="scientific">Marinospirillum alkaliphilum DSM 21637</name>
    <dbReference type="NCBI Taxonomy" id="1122209"/>
    <lineage>
        <taxon>Bacteria</taxon>
        <taxon>Pseudomonadati</taxon>
        <taxon>Pseudomonadota</taxon>
        <taxon>Gammaproteobacteria</taxon>
        <taxon>Oceanospirillales</taxon>
        <taxon>Oceanospirillaceae</taxon>
        <taxon>Marinospirillum</taxon>
    </lineage>
</organism>
<name>A0A1K1WR81_9GAMM</name>
<dbReference type="InterPro" id="IPR028055">
    <property type="entry name" value="YidC/Oxa/ALB_C"/>
</dbReference>
<dbReference type="NCBIfam" id="NF002352">
    <property type="entry name" value="PRK01318.1-3"/>
    <property type="match status" value="1"/>
</dbReference>
<dbReference type="GO" id="GO:0005886">
    <property type="term" value="C:plasma membrane"/>
    <property type="evidence" value="ECO:0007669"/>
    <property type="project" value="UniProtKB-SubCell"/>
</dbReference>
<dbReference type="InterPro" id="IPR047196">
    <property type="entry name" value="YidC_ALB_C"/>
</dbReference>